<dbReference type="Pfam" id="PF00753">
    <property type="entry name" value="Lactamase_B"/>
    <property type="match status" value="1"/>
</dbReference>
<dbReference type="PANTHER" id="PTHR42951">
    <property type="entry name" value="METALLO-BETA-LACTAMASE DOMAIN-CONTAINING"/>
    <property type="match status" value="1"/>
</dbReference>
<evidence type="ECO:0000259" key="1">
    <source>
        <dbReference type="SMART" id="SM00849"/>
    </source>
</evidence>
<dbReference type="SUPFAM" id="SSF56281">
    <property type="entry name" value="Metallo-hydrolase/oxidoreductase"/>
    <property type="match status" value="1"/>
</dbReference>
<dbReference type="InterPro" id="IPR050855">
    <property type="entry name" value="NDM-1-like"/>
</dbReference>
<dbReference type="InterPro" id="IPR001279">
    <property type="entry name" value="Metallo-B-lactamas"/>
</dbReference>
<feature type="domain" description="Metallo-beta-lactamase" evidence="1">
    <location>
        <begin position="36"/>
        <end position="215"/>
    </location>
</feature>
<accession>Q9X466</accession>
<reference evidence="2" key="2">
    <citation type="journal article" date="1999" name="Gene">
        <title>Isolation and characterization of the naphthocyclinone gene cluster from Streptomyces arenae DSM 40737 and heterologous expression of the polyketide synthase genes.</title>
        <authorList>
            <person name="Brunker P."/>
            <person name="McKinney K."/>
            <person name="Sterner O."/>
            <person name="Minas W."/>
            <person name="Bailey J.E."/>
        </authorList>
    </citation>
    <scope>NUCLEOTIDE SEQUENCE</scope>
    <source>
        <strain evidence="2">DSM40737</strain>
    </source>
</reference>
<protein>
    <submittedName>
        <fullName evidence="2">Cyclase</fullName>
    </submittedName>
</protein>
<dbReference type="RefSeq" id="WP_301647563.1">
    <property type="nucleotide sequence ID" value="NZ_JAKQYH010000014.1"/>
</dbReference>
<dbReference type="CDD" id="cd16282">
    <property type="entry name" value="metallo-hydrolase-like_MBL-fold"/>
    <property type="match status" value="1"/>
</dbReference>
<gene>
    <name evidence="2" type="primary">ncnE</name>
</gene>
<dbReference type="SMART" id="SM00849">
    <property type="entry name" value="Lactamase_B"/>
    <property type="match status" value="1"/>
</dbReference>
<reference evidence="2" key="1">
    <citation type="submission" date="1998-10" db="EMBL/GenBank/DDBJ databases">
        <authorList>
            <person name="Bruenker P."/>
            <person name="McKinney K."/>
            <person name="Sterner O."/>
            <person name="Minas W."/>
            <person name="Bailey J.E."/>
        </authorList>
    </citation>
    <scope>NUCLEOTIDE SEQUENCE</scope>
    <source>
        <strain evidence="2">DSM40737</strain>
    </source>
</reference>
<dbReference type="AlphaFoldDB" id="Q9X466"/>
<dbReference type="Gene3D" id="3.60.15.10">
    <property type="entry name" value="Ribonuclease Z/Hydroxyacylglutathione hydrolase-like"/>
    <property type="match status" value="1"/>
</dbReference>
<sequence>MTDERRQDRTAPDDAWLEEVADGVFAYVQPDGGWCLNNAGLVVSDGRAALVDTAATETRARRLREAVRGVTAAPPGVLVNTHFHGDHTFGNFVFPEALVVGHERTRSEALAAGLHLTGLWPDVRWGALELAPPALTYRDGVTLHVGDVRVEVLHPGPAHTTDDSVVWLPEQRVLFTGDIVMPGVTPFCAMGSVSGSLAVLDRLRALGARTVVPGHGPVAGPEVFDATESYLRWVRATARRGLADRLTPMQVARACDLGEFAGLRDSERLLPNLRRAYAEEQGAAPGAPLDIGELFAEMIEFHGRLPTCRA</sequence>
<dbReference type="InterPro" id="IPR036866">
    <property type="entry name" value="RibonucZ/Hydroxyglut_hydro"/>
</dbReference>
<organism evidence="2">
    <name type="scientific">Streptomyces arenae</name>
    <dbReference type="NCBI Taxonomy" id="29301"/>
    <lineage>
        <taxon>Bacteria</taxon>
        <taxon>Bacillati</taxon>
        <taxon>Actinomycetota</taxon>
        <taxon>Actinomycetes</taxon>
        <taxon>Kitasatosporales</taxon>
        <taxon>Streptomycetaceae</taxon>
        <taxon>Streptomyces</taxon>
    </lineage>
</organism>
<dbReference type="EMBL" id="AF098966">
    <property type="protein sequence ID" value="AAD20271.1"/>
    <property type="molecule type" value="Genomic_DNA"/>
</dbReference>
<evidence type="ECO:0000313" key="2">
    <source>
        <dbReference type="EMBL" id="AAD20271.1"/>
    </source>
</evidence>
<dbReference type="PANTHER" id="PTHR42951:SF4">
    <property type="entry name" value="ACYL-COENZYME A THIOESTERASE MBLAC2"/>
    <property type="match status" value="1"/>
</dbReference>
<name>Q9X466_STRAE</name>
<proteinExistence type="predicted"/>